<accession>A0A9D2FUE8</accession>
<dbReference type="InterPro" id="IPR031989">
    <property type="entry name" value="DUF5067"/>
</dbReference>
<sequence length="198" mass="21933">MKKLSVIGMTLLSIVTLSACATSSNNSSSKSKTENSYPLERYASSSETELPQKTTAYSDEAYVSFPYSIQADKKNTYTFKSITKVKGNSDEDNILLVDISFTNNEETATTPYMGFAVDWDLQQTNDNKNESLSPVDLKEVHTDANQELVDNANKEVNPGETVDAIVGYRLANNTEDVGFILRSTISRDNHKGFAWSNQ</sequence>
<proteinExistence type="predicted"/>
<feature type="chain" id="PRO_5039708939" evidence="3">
    <location>
        <begin position="22"/>
        <end position="198"/>
    </location>
</feature>
<dbReference type="InterPro" id="IPR029050">
    <property type="entry name" value="Immunoprotect_excell_Ig-like"/>
</dbReference>
<evidence type="ECO:0000256" key="1">
    <source>
        <dbReference type="ARBA" id="ARBA00022729"/>
    </source>
</evidence>
<dbReference type="PROSITE" id="PS51257">
    <property type="entry name" value="PROKAR_LIPOPROTEIN"/>
    <property type="match status" value="1"/>
</dbReference>
<name>A0A9D2FUE8_9STRE</name>
<reference evidence="5" key="2">
    <citation type="submission" date="2021-04" db="EMBL/GenBank/DDBJ databases">
        <authorList>
            <person name="Gilroy R."/>
        </authorList>
    </citation>
    <scope>NUCLEOTIDE SEQUENCE</scope>
    <source>
        <strain evidence="5">ChiBcolR9-63</strain>
    </source>
</reference>
<evidence type="ECO:0000256" key="3">
    <source>
        <dbReference type="SAM" id="SignalP"/>
    </source>
</evidence>
<keyword evidence="1 3" id="KW-0732">Signal</keyword>
<dbReference type="Gene3D" id="2.60.40.1240">
    <property type="match status" value="1"/>
</dbReference>
<dbReference type="AlphaFoldDB" id="A0A9D2FUE8"/>
<dbReference type="EMBL" id="DXBD01000001">
    <property type="protein sequence ID" value="HIZ66882.1"/>
    <property type="molecule type" value="Genomic_DNA"/>
</dbReference>
<evidence type="ECO:0000313" key="5">
    <source>
        <dbReference type="EMBL" id="HIZ66882.1"/>
    </source>
</evidence>
<organism evidence="5 6">
    <name type="scientific">Candidatus Streptococcus faecavium</name>
    <dbReference type="NCBI Taxonomy" id="2838763"/>
    <lineage>
        <taxon>Bacteria</taxon>
        <taxon>Bacillati</taxon>
        <taxon>Bacillota</taxon>
        <taxon>Bacilli</taxon>
        <taxon>Lactobacillales</taxon>
        <taxon>Streptococcaceae</taxon>
        <taxon>Streptococcus</taxon>
    </lineage>
</organism>
<gene>
    <name evidence="5" type="ORF">H9965_00085</name>
</gene>
<feature type="compositionally biased region" description="Low complexity" evidence="2">
    <location>
        <begin position="22"/>
        <end position="36"/>
    </location>
</feature>
<evidence type="ECO:0000256" key="2">
    <source>
        <dbReference type="SAM" id="MobiDB-lite"/>
    </source>
</evidence>
<dbReference type="Proteomes" id="UP000824058">
    <property type="component" value="Unassembled WGS sequence"/>
</dbReference>
<evidence type="ECO:0000259" key="4">
    <source>
        <dbReference type="Pfam" id="PF16729"/>
    </source>
</evidence>
<comment type="caution">
    <text evidence="5">The sequence shown here is derived from an EMBL/GenBank/DDBJ whole genome shotgun (WGS) entry which is preliminary data.</text>
</comment>
<evidence type="ECO:0000313" key="6">
    <source>
        <dbReference type="Proteomes" id="UP000824058"/>
    </source>
</evidence>
<dbReference type="Pfam" id="PF16729">
    <property type="entry name" value="DUF5067"/>
    <property type="match status" value="1"/>
</dbReference>
<feature type="region of interest" description="Disordered" evidence="2">
    <location>
        <begin position="22"/>
        <end position="51"/>
    </location>
</feature>
<feature type="signal peptide" evidence="3">
    <location>
        <begin position="1"/>
        <end position="21"/>
    </location>
</feature>
<feature type="domain" description="DUF5067" evidence="4">
    <location>
        <begin position="73"/>
        <end position="177"/>
    </location>
</feature>
<reference evidence="5" key="1">
    <citation type="journal article" date="2021" name="PeerJ">
        <title>Extensive microbial diversity within the chicken gut microbiome revealed by metagenomics and culture.</title>
        <authorList>
            <person name="Gilroy R."/>
            <person name="Ravi A."/>
            <person name="Getino M."/>
            <person name="Pursley I."/>
            <person name="Horton D.L."/>
            <person name="Alikhan N.F."/>
            <person name="Baker D."/>
            <person name="Gharbi K."/>
            <person name="Hall N."/>
            <person name="Watson M."/>
            <person name="Adriaenssens E.M."/>
            <person name="Foster-Nyarko E."/>
            <person name="Jarju S."/>
            <person name="Secka A."/>
            <person name="Antonio M."/>
            <person name="Oren A."/>
            <person name="Chaudhuri R.R."/>
            <person name="La Ragione R."/>
            <person name="Hildebrand F."/>
            <person name="Pallen M.J."/>
        </authorList>
    </citation>
    <scope>NUCLEOTIDE SEQUENCE</scope>
    <source>
        <strain evidence="5">ChiBcolR9-63</strain>
    </source>
</reference>
<protein>
    <submittedName>
        <fullName evidence="5">DUF5067 domain-containing protein</fullName>
    </submittedName>
</protein>